<evidence type="ECO:0000313" key="2">
    <source>
        <dbReference type="Proteomes" id="UP000805193"/>
    </source>
</evidence>
<accession>A0AC60QVZ4</accession>
<protein>
    <submittedName>
        <fullName evidence="1">Uncharacterized protein</fullName>
    </submittedName>
</protein>
<comment type="caution">
    <text evidence="1">The sequence shown here is derived from an EMBL/GenBank/DDBJ whole genome shotgun (WGS) entry which is preliminary data.</text>
</comment>
<organism evidence="1 2">
    <name type="scientific">Ixodes persulcatus</name>
    <name type="common">Taiga tick</name>
    <dbReference type="NCBI Taxonomy" id="34615"/>
    <lineage>
        <taxon>Eukaryota</taxon>
        <taxon>Metazoa</taxon>
        <taxon>Ecdysozoa</taxon>
        <taxon>Arthropoda</taxon>
        <taxon>Chelicerata</taxon>
        <taxon>Arachnida</taxon>
        <taxon>Acari</taxon>
        <taxon>Parasitiformes</taxon>
        <taxon>Ixodida</taxon>
        <taxon>Ixodoidea</taxon>
        <taxon>Ixodidae</taxon>
        <taxon>Ixodinae</taxon>
        <taxon>Ixodes</taxon>
    </lineage>
</organism>
<gene>
    <name evidence="1" type="ORF">HPB47_014437</name>
</gene>
<name>A0AC60QVZ4_IXOPE</name>
<dbReference type="EMBL" id="JABSTQ010002775">
    <property type="protein sequence ID" value="KAG0443868.1"/>
    <property type="molecule type" value="Genomic_DNA"/>
</dbReference>
<keyword evidence="2" id="KW-1185">Reference proteome</keyword>
<proteinExistence type="predicted"/>
<reference evidence="1 2" key="1">
    <citation type="journal article" date="2020" name="Cell">
        <title>Large-Scale Comparative Analyses of Tick Genomes Elucidate Their Genetic Diversity and Vector Capacities.</title>
        <authorList>
            <consortium name="Tick Genome and Microbiome Consortium (TIGMIC)"/>
            <person name="Jia N."/>
            <person name="Wang J."/>
            <person name="Shi W."/>
            <person name="Du L."/>
            <person name="Sun Y."/>
            <person name="Zhan W."/>
            <person name="Jiang J.F."/>
            <person name="Wang Q."/>
            <person name="Zhang B."/>
            <person name="Ji P."/>
            <person name="Bell-Sakyi L."/>
            <person name="Cui X.M."/>
            <person name="Yuan T.T."/>
            <person name="Jiang B.G."/>
            <person name="Yang W.F."/>
            <person name="Lam T.T."/>
            <person name="Chang Q.C."/>
            <person name="Ding S.J."/>
            <person name="Wang X.J."/>
            <person name="Zhu J.G."/>
            <person name="Ruan X.D."/>
            <person name="Zhao L."/>
            <person name="Wei J.T."/>
            <person name="Ye R.Z."/>
            <person name="Que T.C."/>
            <person name="Du C.H."/>
            <person name="Zhou Y.H."/>
            <person name="Cheng J.X."/>
            <person name="Dai P.F."/>
            <person name="Guo W.B."/>
            <person name="Han X.H."/>
            <person name="Huang E.J."/>
            <person name="Li L.F."/>
            <person name="Wei W."/>
            <person name="Gao Y.C."/>
            <person name="Liu J.Z."/>
            <person name="Shao H.Z."/>
            <person name="Wang X."/>
            <person name="Wang C.C."/>
            <person name="Yang T.C."/>
            <person name="Huo Q.B."/>
            <person name="Li W."/>
            <person name="Chen H.Y."/>
            <person name="Chen S.E."/>
            <person name="Zhou L.G."/>
            <person name="Ni X.B."/>
            <person name="Tian J.H."/>
            <person name="Sheng Y."/>
            <person name="Liu T."/>
            <person name="Pan Y.S."/>
            <person name="Xia L.Y."/>
            <person name="Li J."/>
            <person name="Zhao F."/>
            <person name="Cao W.C."/>
        </authorList>
    </citation>
    <scope>NUCLEOTIDE SEQUENCE [LARGE SCALE GENOMIC DNA]</scope>
    <source>
        <strain evidence="1">Iper-2018</strain>
    </source>
</reference>
<dbReference type="Proteomes" id="UP000805193">
    <property type="component" value="Unassembled WGS sequence"/>
</dbReference>
<evidence type="ECO:0000313" key="1">
    <source>
        <dbReference type="EMBL" id="KAG0443868.1"/>
    </source>
</evidence>
<sequence length="594" mass="66274">MTRKIVEVSWTNTGISLGSDHHVLEILVPVEGISDPAKRKVLVTGWHAFCRNRIASGPTTIEDLRRWTDGLLSSAELVTVESDATSTSGVSDSKLWHMWQAHRTLQTILQAQARRNGKLRRRIARLESYIEVYPDQLDRQQRGRVCDGLNGNLHCKDIWSLLTVDGSHDHQEHAAGRPLQNHEEVSLSYTGSPNPELDDYIIEADDRNKMLWNLHDRSVTALTALFCGGTSLSDDRSRSRHNEVWRSGSVPPMWKHAVVAFIPKPGKELSVSNLMTICLTSCLGKLFENVIFNRLQAYVEGSDLLPHTSFGYRAHLSTQDLFLQLSREIVEKKREMQALLTLELQKSFDNVKHEAVLSRIPRMHLGLRSFAYVKSFLIGLTAEIRLGEDVLPTFRAYVEQGTPQGAVLSRLLFNFTMMDLPGNLAVIPGLHHSLYADDVTLWSECHVLQVQSALQMAADVVVNHVKFVGLECSHTKSELLVKRGYHEGIFLDEVQVLVNGNRISESDSARVLGMHLRKDLSHADTILRIGKTAKSTTRLIRRIANRRGGVKEGDVSLIVDAFLVMSAASSTRQPSLESTSTAPCCAVCGASSKQ</sequence>